<evidence type="ECO:0000313" key="3">
    <source>
        <dbReference type="Proteomes" id="UP000029492"/>
    </source>
</evidence>
<feature type="region of interest" description="Disordered" evidence="1">
    <location>
        <begin position="1"/>
        <end position="38"/>
    </location>
</feature>
<keyword evidence="3" id="KW-1185">Reference proteome</keyword>
<proteinExistence type="predicted"/>
<sequence length="47" mass="5056">MRRSDGAEPSMDPGRRRTLPGHASFAMGGAPDGAGSRARPIFEGWWV</sequence>
<evidence type="ECO:0000256" key="1">
    <source>
        <dbReference type="SAM" id="MobiDB-lite"/>
    </source>
</evidence>
<organism evidence="2 3">
    <name type="scientific">Methylobacterium oryzae CBMB20</name>
    <dbReference type="NCBI Taxonomy" id="693986"/>
    <lineage>
        <taxon>Bacteria</taxon>
        <taxon>Pseudomonadati</taxon>
        <taxon>Pseudomonadota</taxon>
        <taxon>Alphaproteobacteria</taxon>
        <taxon>Hyphomicrobiales</taxon>
        <taxon>Methylobacteriaceae</taxon>
        <taxon>Methylobacterium</taxon>
    </lineage>
</organism>
<dbReference type="HOGENOM" id="CLU_3170153_0_0_5"/>
<dbReference type="STRING" id="693986.MOC_5580"/>
<reference evidence="2 3" key="1">
    <citation type="journal article" date="2014" name="PLoS ONE">
        <title>Genome Information of Methylobacterium oryzae, a Plant-Probiotic Methylotroph in the Phyllosphere.</title>
        <authorList>
            <person name="Kwak M.J."/>
            <person name="Jeong H."/>
            <person name="Madhaiyan M."/>
            <person name="Lee Y."/>
            <person name="Sa T.M."/>
            <person name="Oh T.K."/>
            <person name="Kim J.F."/>
        </authorList>
    </citation>
    <scope>NUCLEOTIDE SEQUENCE [LARGE SCALE GENOMIC DNA]</scope>
    <source>
        <strain evidence="2 3">CBMB20</strain>
    </source>
</reference>
<gene>
    <name evidence="2" type="ORF">MOC_5580</name>
</gene>
<name>A0A089P3I2_9HYPH</name>
<dbReference type="Proteomes" id="UP000029492">
    <property type="component" value="Chromosome"/>
</dbReference>
<dbReference type="EMBL" id="CP003811">
    <property type="protein sequence ID" value="AIQ93335.1"/>
    <property type="molecule type" value="Genomic_DNA"/>
</dbReference>
<evidence type="ECO:0000313" key="2">
    <source>
        <dbReference type="EMBL" id="AIQ93335.1"/>
    </source>
</evidence>
<protein>
    <submittedName>
        <fullName evidence="2">Protein of unassigned function</fullName>
    </submittedName>
</protein>
<dbReference type="AlphaFoldDB" id="A0A089P3I2"/>
<dbReference type="KEGG" id="mor:MOC_5580"/>
<accession>A0A089P3I2</accession>